<dbReference type="Gene3D" id="1.20.5.170">
    <property type="match status" value="1"/>
</dbReference>
<evidence type="ECO:0000313" key="9">
    <source>
        <dbReference type="Proteomes" id="UP000652219"/>
    </source>
</evidence>
<evidence type="ECO:0000256" key="2">
    <source>
        <dbReference type="ARBA" id="ARBA00023015"/>
    </source>
</evidence>
<reference evidence="8 9" key="1">
    <citation type="journal article" date="2020" name="Phytopathology">
        <title>Genome Sequence Resources of Colletotrichum truncatum, C. plurivorum, C. musicola, and C. sojae: Four Species Pathogenic to Soybean (Glycine max).</title>
        <authorList>
            <person name="Rogerio F."/>
            <person name="Boufleur T.R."/>
            <person name="Ciampi-Guillardi M."/>
            <person name="Sukno S.A."/>
            <person name="Thon M.R."/>
            <person name="Massola Junior N.S."/>
            <person name="Baroncelli R."/>
        </authorList>
    </citation>
    <scope>NUCLEOTIDE SEQUENCE [LARGE SCALE GENOMIC DNA]</scope>
    <source>
        <strain evidence="8 9">LFN0009</strain>
    </source>
</reference>
<feature type="domain" description="Zn(2)-C6 fungal-type" evidence="7">
    <location>
        <begin position="32"/>
        <end position="61"/>
    </location>
</feature>
<protein>
    <submittedName>
        <fullName evidence="8">Fungal specific transcription factor domain-containing protein</fullName>
    </submittedName>
</protein>
<dbReference type="EMBL" id="WIGN01000157">
    <property type="protein sequence ID" value="KAF6806516.1"/>
    <property type="molecule type" value="Genomic_DNA"/>
</dbReference>
<feature type="region of interest" description="Disordered" evidence="6">
    <location>
        <begin position="1"/>
        <end position="23"/>
    </location>
</feature>
<feature type="compositionally biased region" description="Pro residues" evidence="6">
    <location>
        <begin position="127"/>
        <end position="139"/>
    </location>
</feature>
<dbReference type="PROSITE" id="PS00463">
    <property type="entry name" value="ZN2_CY6_FUNGAL_1"/>
    <property type="match status" value="1"/>
</dbReference>
<evidence type="ECO:0000256" key="5">
    <source>
        <dbReference type="ARBA" id="ARBA00023242"/>
    </source>
</evidence>
<feature type="region of interest" description="Disordered" evidence="6">
    <location>
        <begin position="119"/>
        <end position="187"/>
    </location>
</feature>
<comment type="subcellular location">
    <subcellularLocation>
        <location evidence="1">Nucleus</location>
    </subcellularLocation>
</comment>
<feature type="compositionally biased region" description="Low complexity" evidence="6">
    <location>
        <begin position="344"/>
        <end position="361"/>
    </location>
</feature>
<dbReference type="InterPro" id="IPR051711">
    <property type="entry name" value="Stress_Response_Reg"/>
</dbReference>
<gene>
    <name evidence="8" type="ORF">CSOJ01_08798</name>
</gene>
<keyword evidence="2" id="KW-0805">Transcription regulation</keyword>
<evidence type="ECO:0000313" key="8">
    <source>
        <dbReference type="EMBL" id="KAF6806516.1"/>
    </source>
</evidence>
<feature type="compositionally biased region" description="Gly residues" evidence="6">
    <location>
        <begin position="523"/>
        <end position="540"/>
    </location>
</feature>
<dbReference type="GO" id="GO:0045944">
    <property type="term" value="P:positive regulation of transcription by RNA polymerase II"/>
    <property type="evidence" value="ECO:0007669"/>
    <property type="project" value="TreeGrafter"/>
</dbReference>
<dbReference type="SMART" id="SM00066">
    <property type="entry name" value="GAL4"/>
    <property type="match status" value="1"/>
</dbReference>
<dbReference type="GO" id="GO:0000981">
    <property type="term" value="F:DNA-binding transcription factor activity, RNA polymerase II-specific"/>
    <property type="evidence" value="ECO:0007669"/>
    <property type="project" value="InterPro"/>
</dbReference>
<keyword evidence="3" id="KW-0238">DNA-binding</keyword>
<name>A0A8H6J5H0_9PEZI</name>
<accession>A0A8H6J5H0</accession>
<evidence type="ECO:0000256" key="4">
    <source>
        <dbReference type="ARBA" id="ARBA00023163"/>
    </source>
</evidence>
<feature type="compositionally biased region" description="Basic and acidic residues" evidence="6">
    <location>
        <begin position="461"/>
        <end position="478"/>
    </location>
</feature>
<dbReference type="PANTHER" id="PTHR47540:SF2">
    <property type="entry name" value="ZN(II)2CYS6 TRANSCRIPTION FACTOR (EUROFUNG)"/>
    <property type="match status" value="1"/>
</dbReference>
<keyword evidence="4" id="KW-0804">Transcription</keyword>
<dbReference type="CDD" id="cd00067">
    <property type="entry name" value="GAL4"/>
    <property type="match status" value="1"/>
</dbReference>
<keyword evidence="9" id="KW-1185">Reference proteome</keyword>
<dbReference type="Pfam" id="PF00172">
    <property type="entry name" value="Zn_clus"/>
    <property type="match status" value="1"/>
</dbReference>
<dbReference type="GO" id="GO:0043565">
    <property type="term" value="F:sequence-specific DNA binding"/>
    <property type="evidence" value="ECO:0007669"/>
    <property type="project" value="TreeGrafter"/>
</dbReference>
<sequence length="559" mass="59217">MNPPKKTTAPAPPEPAPGLATRRKSRVCTREACESCREKKAKCNGASPCSRCASRGLECRYETRSYQTKRSLKAELEDLRDGQRRLDAVIAALATPDQSDRVLRKLWEGNSVSEIYETISGDTSTSPPSPPPPPPPPPTVKEEVVEPEGTTRTLKWASADASVSASTSSSRPSMSTSPGPVASVQPASGHMQEAFEFQPATTSNYYAQAGDVPLSGVPFGACLNDLAATTTAMTAMTNQFSQPGYSISPISPITTDAFALSPFQSFDASMMTGLNLAAPGAEFQQQQQYPADNMGVATGWWACDGAATPAALPSFPSMSSTESLSWGGWQFPTPMGAEATGSLSVPSVTPSTSPTAPHCSAPHPPPPRDPVRDSVASSSISDALDNHSPSKRRKSDLYVAVVSTDEDDDDYHHPDCLPRRSRSRAPPTKSRGGRGSAPSPPSPRERNRRASARSWQRQKRQLSELEGAKAEAEARNKELRRQHSRALAEVLAVKDALMGHAGCDHPGISGWLQNQANKFVMSGSGGRPGGEVAARGGGGSESASSSAPAMGEREGAIYR</sequence>
<evidence type="ECO:0000256" key="3">
    <source>
        <dbReference type="ARBA" id="ARBA00023125"/>
    </source>
</evidence>
<keyword evidence="5" id="KW-0539">Nucleus</keyword>
<evidence type="ECO:0000256" key="1">
    <source>
        <dbReference type="ARBA" id="ARBA00004123"/>
    </source>
</evidence>
<dbReference type="CDD" id="cd14686">
    <property type="entry name" value="bZIP"/>
    <property type="match status" value="1"/>
</dbReference>
<feature type="region of interest" description="Disordered" evidence="6">
    <location>
        <begin position="329"/>
        <end position="478"/>
    </location>
</feature>
<dbReference type="InterPro" id="IPR036864">
    <property type="entry name" value="Zn2-C6_fun-type_DNA-bd_sf"/>
</dbReference>
<dbReference type="Proteomes" id="UP000652219">
    <property type="component" value="Unassembled WGS sequence"/>
</dbReference>
<dbReference type="PROSITE" id="PS50048">
    <property type="entry name" value="ZN2_CY6_FUNGAL_2"/>
    <property type="match status" value="1"/>
</dbReference>
<dbReference type="GO" id="GO:0008270">
    <property type="term" value="F:zinc ion binding"/>
    <property type="evidence" value="ECO:0007669"/>
    <property type="project" value="InterPro"/>
</dbReference>
<dbReference type="SUPFAM" id="SSF57701">
    <property type="entry name" value="Zn2/Cys6 DNA-binding domain"/>
    <property type="match status" value="1"/>
</dbReference>
<dbReference type="SUPFAM" id="SSF57959">
    <property type="entry name" value="Leucine zipper domain"/>
    <property type="match status" value="1"/>
</dbReference>
<feature type="compositionally biased region" description="Basic residues" evidence="6">
    <location>
        <begin position="446"/>
        <end position="460"/>
    </location>
</feature>
<organism evidence="8 9">
    <name type="scientific">Colletotrichum sojae</name>
    <dbReference type="NCBI Taxonomy" id="2175907"/>
    <lineage>
        <taxon>Eukaryota</taxon>
        <taxon>Fungi</taxon>
        <taxon>Dikarya</taxon>
        <taxon>Ascomycota</taxon>
        <taxon>Pezizomycotina</taxon>
        <taxon>Sordariomycetes</taxon>
        <taxon>Hypocreomycetidae</taxon>
        <taxon>Glomerellales</taxon>
        <taxon>Glomerellaceae</taxon>
        <taxon>Colletotrichum</taxon>
        <taxon>Colletotrichum orchidearum species complex</taxon>
    </lineage>
</organism>
<dbReference type="InterPro" id="IPR046347">
    <property type="entry name" value="bZIP_sf"/>
</dbReference>
<dbReference type="PANTHER" id="PTHR47540">
    <property type="entry name" value="THIAMINE REPRESSIBLE GENES REGULATORY PROTEIN THI5"/>
    <property type="match status" value="1"/>
</dbReference>
<dbReference type="InterPro" id="IPR001138">
    <property type="entry name" value="Zn2Cys6_DnaBD"/>
</dbReference>
<evidence type="ECO:0000256" key="6">
    <source>
        <dbReference type="SAM" id="MobiDB-lite"/>
    </source>
</evidence>
<feature type="compositionally biased region" description="Low complexity" evidence="6">
    <location>
        <begin position="157"/>
        <end position="177"/>
    </location>
</feature>
<feature type="region of interest" description="Disordered" evidence="6">
    <location>
        <begin position="522"/>
        <end position="559"/>
    </location>
</feature>
<evidence type="ECO:0000259" key="7">
    <source>
        <dbReference type="PROSITE" id="PS50048"/>
    </source>
</evidence>
<comment type="caution">
    <text evidence="8">The sequence shown here is derived from an EMBL/GenBank/DDBJ whole genome shotgun (WGS) entry which is preliminary data.</text>
</comment>
<dbReference type="Gene3D" id="4.10.240.10">
    <property type="entry name" value="Zn(2)-C6 fungal-type DNA-binding domain"/>
    <property type="match status" value="1"/>
</dbReference>
<dbReference type="AlphaFoldDB" id="A0A8H6J5H0"/>
<proteinExistence type="predicted"/>
<dbReference type="GO" id="GO:0005634">
    <property type="term" value="C:nucleus"/>
    <property type="evidence" value="ECO:0007669"/>
    <property type="project" value="UniProtKB-SubCell"/>
</dbReference>